<evidence type="ECO:0000313" key="6">
    <source>
        <dbReference type="Proteomes" id="UP000199034"/>
    </source>
</evidence>
<protein>
    <submittedName>
        <fullName evidence="5">Glycosyltransferase involved in cell wall bisynthesis</fullName>
    </submittedName>
</protein>
<dbReference type="Pfam" id="PF13692">
    <property type="entry name" value="Glyco_trans_1_4"/>
    <property type="match status" value="1"/>
</dbReference>
<comment type="similarity">
    <text evidence="1">Belongs to the glycosyltransferase group 1 family. Glycosyltransferase 4 subfamily.</text>
</comment>
<feature type="domain" description="Glycosyltransferase subfamily 4-like N-terminal" evidence="4">
    <location>
        <begin position="14"/>
        <end position="161"/>
    </location>
</feature>
<dbReference type="Pfam" id="PF13579">
    <property type="entry name" value="Glyco_trans_4_4"/>
    <property type="match status" value="1"/>
</dbReference>
<name>A0A1G7AXR2_9ACTN</name>
<dbReference type="PANTHER" id="PTHR12526:SF640">
    <property type="entry name" value="COLANIC ACID BIOSYNTHESIS GLYCOSYLTRANSFERASE WCAL-RELATED"/>
    <property type="match status" value="1"/>
</dbReference>
<keyword evidence="6" id="KW-1185">Reference proteome</keyword>
<dbReference type="Proteomes" id="UP000199034">
    <property type="component" value="Unassembled WGS sequence"/>
</dbReference>
<evidence type="ECO:0000256" key="2">
    <source>
        <dbReference type="ARBA" id="ARBA00022676"/>
    </source>
</evidence>
<evidence type="ECO:0000313" key="5">
    <source>
        <dbReference type="EMBL" id="SDE19460.1"/>
    </source>
</evidence>
<organism evidence="5 6">
    <name type="scientific">Nocardioides lianchengensis</name>
    <dbReference type="NCBI Taxonomy" id="1045774"/>
    <lineage>
        <taxon>Bacteria</taxon>
        <taxon>Bacillati</taxon>
        <taxon>Actinomycetota</taxon>
        <taxon>Actinomycetes</taxon>
        <taxon>Propionibacteriales</taxon>
        <taxon>Nocardioidaceae</taxon>
        <taxon>Nocardioides</taxon>
    </lineage>
</organism>
<accession>A0A1G7AXR2</accession>
<dbReference type="EMBL" id="FMZM01000016">
    <property type="protein sequence ID" value="SDE19460.1"/>
    <property type="molecule type" value="Genomic_DNA"/>
</dbReference>
<dbReference type="GO" id="GO:0016757">
    <property type="term" value="F:glycosyltransferase activity"/>
    <property type="evidence" value="ECO:0007669"/>
    <property type="project" value="UniProtKB-KW"/>
</dbReference>
<gene>
    <name evidence="5" type="ORF">SAMN05421872_116115</name>
</gene>
<evidence type="ECO:0000256" key="3">
    <source>
        <dbReference type="ARBA" id="ARBA00022679"/>
    </source>
</evidence>
<dbReference type="RefSeq" id="WP_211753194.1">
    <property type="nucleotide sequence ID" value="NZ_FMZM01000016.1"/>
</dbReference>
<evidence type="ECO:0000259" key="4">
    <source>
        <dbReference type="Pfam" id="PF13579"/>
    </source>
</evidence>
<dbReference type="PANTHER" id="PTHR12526">
    <property type="entry name" value="GLYCOSYLTRANSFERASE"/>
    <property type="match status" value="1"/>
</dbReference>
<dbReference type="AlphaFoldDB" id="A0A1G7AXR2"/>
<reference evidence="5 6" key="1">
    <citation type="submission" date="2016-10" db="EMBL/GenBank/DDBJ databases">
        <authorList>
            <person name="de Groot N.N."/>
        </authorList>
    </citation>
    <scope>NUCLEOTIDE SEQUENCE [LARGE SCALE GENOMIC DNA]</scope>
    <source>
        <strain evidence="5 6">CGMCC 4.6858</strain>
    </source>
</reference>
<dbReference type="Gene3D" id="3.40.50.2000">
    <property type="entry name" value="Glycogen Phosphorylase B"/>
    <property type="match status" value="2"/>
</dbReference>
<evidence type="ECO:0000256" key="1">
    <source>
        <dbReference type="ARBA" id="ARBA00009481"/>
    </source>
</evidence>
<keyword evidence="2" id="KW-0328">Glycosyltransferase</keyword>
<keyword evidence="3 5" id="KW-0808">Transferase</keyword>
<proteinExistence type="inferred from homology"/>
<dbReference type="InterPro" id="IPR028098">
    <property type="entry name" value="Glyco_trans_4-like_N"/>
</dbReference>
<sequence length="366" mass="40068">MAVIGTRGYPSYYGGFETAVRRLAPYLADRGWRVRVYGRPGSHLRPDKGADPRIDSVMTKGIDSRSLSTLTYGLFSVLHAVIHKPDVALVMNVANGYWLPLLKLRGIPTVVNVDGIEWERDKWSRLGKAVFRTGARFTAWFADQLVFDALAIGDYWQANFGRTGVFIPYGGDPASAPGREPEFTPGGYVLLVARFVPENSVGIFLEAAPSIIERNDVEVVLVGSAPAGDPLQNLADSVAATHPRVHLLGHISDDERLFDLWRNAGAYFHGHTVGGTNPALVQAMALGARTVARGTVYNREVLGEAGTYCTEDVDSVIETVGAVLTDERDLSVMAIERARAEYTWEIVCARYEETIAALQRLKCGNE</sequence>
<dbReference type="SUPFAM" id="SSF53756">
    <property type="entry name" value="UDP-Glycosyltransferase/glycogen phosphorylase"/>
    <property type="match status" value="1"/>
</dbReference>
<dbReference type="STRING" id="1045774.SAMN05421872_116115"/>